<dbReference type="Pfam" id="PF25372">
    <property type="entry name" value="DUF7885"/>
    <property type="match status" value="2"/>
</dbReference>
<sequence length="627" mass="68533">MQRLQLLNNPMESLSEEIISTILDYLDSASSKSFSATSKSFHSLESRHRKTLKLLHPDSLPAALRRYRHIRRLDFTNCPSADDGVISAAAEAYSATLRSVDLSRSRLFTHAALSLLAAKCGGLVELDLSNATELRDAAAAAVAEARNLEKLWMGRCRLVSDIGIGCIAVGCKKLKLLSLKWCVRITDLGVGLLANKCTLLRALDLSYLPITDKGLSPVLQLKNLKELALVGCPGIDDDSLKHLKQASKSLEVLDVSYCSNVSCNGLASLINDTDSLHHLNIAYCFSVTSDLSKCFYKLSELQTIKLDGCHISLALMKSIADCCSSLKELSFFKCSGVGDEGLSCIARKHRLAEEAGHHMENCSMVSKEAFVFIGTRCQSLEDADFTETEINDEGLETISRCSKLKNLKLGLCLNVTDRGLSYVGSRCQNLTHLDLYRCMEITDIGISAIANGCPLLEMIDMAYCDKIGDTSLTALARCIHLKTLEIRGCSCLSSLGLSAVSMGCRQLAVLDIKKCYITDDGLISLAQNSQSLKQINISYCPVTDVGLVALASIRRLQNLTVLNVMQLTVDGLVAAILGCRGLMKLKLDTMYKSRIPEAFLSEIEGRGCNIQWRNKAVLRSQSAYKPQ</sequence>
<dbReference type="AlphaFoldDB" id="A0A8X8WUR7"/>
<organism evidence="2">
    <name type="scientific">Salvia splendens</name>
    <name type="common">Scarlet sage</name>
    <dbReference type="NCBI Taxonomy" id="180675"/>
    <lineage>
        <taxon>Eukaryota</taxon>
        <taxon>Viridiplantae</taxon>
        <taxon>Streptophyta</taxon>
        <taxon>Embryophyta</taxon>
        <taxon>Tracheophyta</taxon>
        <taxon>Spermatophyta</taxon>
        <taxon>Magnoliopsida</taxon>
        <taxon>eudicotyledons</taxon>
        <taxon>Gunneridae</taxon>
        <taxon>Pentapetalae</taxon>
        <taxon>asterids</taxon>
        <taxon>lamiids</taxon>
        <taxon>Lamiales</taxon>
        <taxon>Lamiaceae</taxon>
        <taxon>Nepetoideae</taxon>
        <taxon>Mentheae</taxon>
        <taxon>Salviinae</taxon>
        <taxon>Salvia</taxon>
        <taxon>Salvia subgen. Calosphace</taxon>
        <taxon>core Calosphace</taxon>
    </lineage>
</organism>
<dbReference type="InterPro" id="IPR006553">
    <property type="entry name" value="Leu-rich_rpt_Cys-con_subtyp"/>
</dbReference>
<evidence type="ECO:0000259" key="1">
    <source>
        <dbReference type="Pfam" id="PF25372"/>
    </source>
</evidence>
<dbReference type="Proteomes" id="UP000298416">
    <property type="component" value="Unassembled WGS sequence"/>
</dbReference>
<reference evidence="2" key="1">
    <citation type="submission" date="2018-01" db="EMBL/GenBank/DDBJ databases">
        <authorList>
            <person name="Mao J.F."/>
        </authorList>
    </citation>
    <scope>NUCLEOTIDE SEQUENCE</scope>
    <source>
        <strain evidence="2">Huo1</strain>
        <tissue evidence="2">Leaf</tissue>
    </source>
</reference>
<dbReference type="FunFam" id="3.80.10.10:FF:000276">
    <property type="entry name" value="F-box/LRR-repeat protein 3"/>
    <property type="match status" value="1"/>
</dbReference>
<dbReference type="Gene3D" id="3.80.10.10">
    <property type="entry name" value="Ribonuclease Inhibitor"/>
    <property type="match status" value="3"/>
</dbReference>
<gene>
    <name evidence="2" type="ORF">SASPL_138219</name>
</gene>
<dbReference type="Pfam" id="PF13516">
    <property type="entry name" value="LRR_6"/>
    <property type="match status" value="2"/>
</dbReference>
<feature type="domain" description="F-box/LRR-repeat protein 15-like leucin rich repeat" evidence="1">
    <location>
        <begin position="300"/>
        <end position="499"/>
    </location>
</feature>
<feature type="domain" description="F-box/LRR-repeat protein 15-like leucin rich repeat" evidence="1">
    <location>
        <begin position="68"/>
        <end position="267"/>
    </location>
</feature>
<proteinExistence type="predicted"/>
<accession>A0A8X8WUR7</accession>
<dbReference type="PANTHER" id="PTHR13318:SF105">
    <property type="entry name" value="F-BOX_LRR-REPEAT PROTEIN 3"/>
    <property type="match status" value="1"/>
</dbReference>
<dbReference type="GO" id="GO:0031146">
    <property type="term" value="P:SCF-dependent proteasomal ubiquitin-dependent protein catabolic process"/>
    <property type="evidence" value="ECO:0007669"/>
    <property type="project" value="TreeGrafter"/>
</dbReference>
<keyword evidence="3" id="KW-1185">Reference proteome</keyword>
<dbReference type="EMBL" id="PNBA02000014">
    <property type="protein sequence ID" value="KAG6401365.1"/>
    <property type="molecule type" value="Genomic_DNA"/>
</dbReference>
<evidence type="ECO:0000313" key="2">
    <source>
        <dbReference type="EMBL" id="KAG6401365.1"/>
    </source>
</evidence>
<dbReference type="PANTHER" id="PTHR13318">
    <property type="entry name" value="PARTNER OF PAIRED, ISOFORM B-RELATED"/>
    <property type="match status" value="1"/>
</dbReference>
<evidence type="ECO:0000313" key="3">
    <source>
        <dbReference type="Proteomes" id="UP000298416"/>
    </source>
</evidence>
<dbReference type="InterPro" id="IPR032675">
    <property type="entry name" value="LRR_dom_sf"/>
</dbReference>
<dbReference type="InterPro" id="IPR036047">
    <property type="entry name" value="F-box-like_dom_sf"/>
</dbReference>
<dbReference type="InterPro" id="IPR057207">
    <property type="entry name" value="FBXL15_LRR"/>
</dbReference>
<reference evidence="2" key="2">
    <citation type="submission" date="2020-08" db="EMBL/GenBank/DDBJ databases">
        <title>Plant Genome Project.</title>
        <authorList>
            <person name="Zhang R.-G."/>
        </authorList>
    </citation>
    <scope>NUCLEOTIDE SEQUENCE</scope>
    <source>
        <strain evidence="2">Huo1</strain>
        <tissue evidence="2">Leaf</tissue>
    </source>
</reference>
<dbReference type="GO" id="GO:0019005">
    <property type="term" value="C:SCF ubiquitin ligase complex"/>
    <property type="evidence" value="ECO:0007669"/>
    <property type="project" value="TreeGrafter"/>
</dbReference>
<comment type="caution">
    <text evidence="2">The sequence shown here is derived from an EMBL/GenBank/DDBJ whole genome shotgun (WGS) entry which is preliminary data.</text>
</comment>
<dbReference type="SMART" id="SM00367">
    <property type="entry name" value="LRR_CC"/>
    <property type="match status" value="13"/>
</dbReference>
<dbReference type="InterPro" id="IPR001611">
    <property type="entry name" value="Leu-rich_rpt"/>
</dbReference>
<dbReference type="SUPFAM" id="SSF81383">
    <property type="entry name" value="F-box domain"/>
    <property type="match status" value="1"/>
</dbReference>
<dbReference type="SUPFAM" id="SSF52047">
    <property type="entry name" value="RNI-like"/>
    <property type="match status" value="1"/>
</dbReference>
<name>A0A8X8WUR7_SALSN</name>
<protein>
    <recommendedName>
        <fullName evidence="1">F-box/LRR-repeat protein 15-like leucin rich repeat domain-containing protein</fullName>
    </recommendedName>
</protein>